<keyword evidence="16" id="KW-1185">Reference proteome</keyword>
<proteinExistence type="inferred from homology"/>
<dbReference type="PROSITE" id="PS50222">
    <property type="entry name" value="EF_HAND_2"/>
    <property type="match status" value="1"/>
</dbReference>
<keyword evidence="4" id="KW-0109">Calcium transport</keyword>
<dbReference type="EMBL" id="CAIX01000005">
    <property type="protein sequence ID" value="CCI40128.1"/>
    <property type="molecule type" value="Genomic_DNA"/>
</dbReference>
<keyword evidence="5" id="KW-0479">Metal-binding</keyword>
<evidence type="ECO:0000259" key="14">
    <source>
        <dbReference type="PROSITE" id="PS50222"/>
    </source>
</evidence>
<comment type="similarity">
    <text evidence="13">Belongs to the MICU1 family. MICU1 subfamily.</text>
</comment>
<name>A0A024G031_9STRA</name>
<evidence type="ECO:0000256" key="9">
    <source>
        <dbReference type="ARBA" id="ARBA00022946"/>
    </source>
</evidence>
<keyword evidence="12" id="KW-0472">Membrane</keyword>
<evidence type="ECO:0000256" key="8">
    <source>
        <dbReference type="ARBA" id="ARBA00022837"/>
    </source>
</evidence>
<accession>A0A024G031</accession>
<evidence type="ECO:0000256" key="12">
    <source>
        <dbReference type="ARBA" id="ARBA00023136"/>
    </source>
</evidence>
<dbReference type="GO" id="GO:0005509">
    <property type="term" value="F:calcium ion binding"/>
    <property type="evidence" value="ECO:0007669"/>
    <property type="project" value="InterPro"/>
</dbReference>
<dbReference type="GO" id="GO:0005758">
    <property type="term" value="C:mitochondrial intermembrane space"/>
    <property type="evidence" value="ECO:0007669"/>
    <property type="project" value="UniProtKB-SubCell"/>
</dbReference>
<evidence type="ECO:0000256" key="10">
    <source>
        <dbReference type="ARBA" id="ARBA00023065"/>
    </source>
</evidence>
<evidence type="ECO:0000256" key="13">
    <source>
        <dbReference type="ARBA" id="ARBA00038333"/>
    </source>
</evidence>
<protein>
    <recommendedName>
        <fullName evidence="14">EF-hand domain-containing protein</fullName>
    </recommendedName>
</protein>
<evidence type="ECO:0000256" key="5">
    <source>
        <dbReference type="ARBA" id="ARBA00022723"/>
    </source>
</evidence>
<dbReference type="PROSITE" id="PS00018">
    <property type="entry name" value="EF_HAND_1"/>
    <property type="match status" value="1"/>
</dbReference>
<evidence type="ECO:0000256" key="3">
    <source>
        <dbReference type="ARBA" id="ARBA00022448"/>
    </source>
</evidence>
<organism evidence="15 16">
    <name type="scientific">Albugo candida</name>
    <dbReference type="NCBI Taxonomy" id="65357"/>
    <lineage>
        <taxon>Eukaryota</taxon>
        <taxon>Sar</taxon>
        <taxon>Stramenopiles</taxon>
        <taxon>Oomycota</taxon>
        <taxon>Peronosporomycetes</taxon>
        <taxon>Albuginales</taxon>
        <taxon>Albuginaceae</taxon>
        <taxon>Albugo</taxon>
    </lineage>
</organism>
<evidence type="ECO:0000313" key="15">
    <source>
        <dbReference type="EMBL" id="CCI40128.1"/>
    </source>
</evidence>
<dbReference type="InterPro" id="IPR039800">
    <property type="entry name" value="MICU1/2/3"/>
</dbReference>
<keyword evidence="11" id="KW-0496">Mitochondrion</keyword>
<evidence type="ECO:0000256" key="2">
    <source>
        <dbReference type="ARBA" id="ARBA00004569"/>
    </source>
</evidence>
<keyword evidence="6" id="KW-0677">Repeat</keyword>
<evidence type="ECO:0000256" key="4">
    <source>
        <dbReference type="ARBA" id="ARBA00022568"/>
    </source>
</evidence>
<comment type="subcellular location">
    <subcellularLocation>
        <location evidence="1">Mitochondrion inner membrane</location>
    </subcellularLocation>
    <subcellularLocation>
        <location evidence="2">Mitochondrion intermembrane space</location>
    </subcellularLocation>
</comment>
<dbReference type="GO" id="GO:0036444">
    <property type="term" value="P:calcium import into the mitochondrion"/>
    <property type="evidence" value="ECO:0007669"/>
    <property type="project" value="TreeGrafter"/>
</dbReference>
<gene>
    <name evidence="15" type="ORF">BN9_009120</name>
</gene>
<dbReference type="PANTHER" id="PTHR12294:SF1">
    <property type="entry name" value="CALCIUM UPTAKE PROTEIN 1, MITOCHONDRIAL"/>
    <property type="match status" value="1"/>
</dbReference>
<dbReference type="AlphaFoldDB" id="A0A024G031"/>
<feature type="domain" description="EF-hand" evidence="14">
    <location>
        <begin position="93"/>
        <end position="128"/>
    </location>
</feature>
<dbReference type="STRING" id="65357.A0A024G031"/>
<evidence type="ECO:0000256" key="7">
    <source>
        <dbReference type="ARBA" id="ARBA00022792"/>
    </source>
</evidence>
<keyword evidence="9" id="KW-0809">Transit peptide</keyword>
<evidence type="ECO:0000256" key="11">
    <source>
        <dbReference type="ARBA" id="ARBA00023128"/>
    </source>
</evidence>
<comment type="caution">
    <text evidence="15">The sequence shown here is derived from an EMBL/GenBank/DDBJ whole genome shotgun (WGS) entry which is preliminary data.</text>
</comment>
<sequence length="152" mass="17644">MDHDNELSPEEFGMFLISHVKQSEMDTWVDRVSSKLQDIEGCVSEKDFLNFFRLLDHLEELQVAFRLVMNQNGVNKEQFQRAFRAAHRQDQILTSLQLDILFALFDTNDDGLLDMDEFLMVMAKRKDGGFNTKRDTGAFDFIAKLIECTKAI</sequence>
<keyword evidence="3" id="KW-0813">Transport</keyword>
<dbReference type="PANTHER" id="PTHR12294">
    <property type="entry name" value="EF HAND DOMAIN FAMILY A1,A2-RELATED"/>
    <property type="match status" value="1"/>
</dbReference>
<dbReference type="Gene3D" id="1.10.238.10">
    <property type="entry name" value="EF-hand"/>
    <property type="match status" value="1"/>
</dbReference>
<dbReference type="SUPFAM" id="SSF47473">
    <property type="entry name" value="EF-hand"/>
    <property type="match status" value="1"/>
</dbReference>
<evidence type="ECO:0000256" key="6">
    <source>
        <dbReference type="ARBA" id="ARBA00022737"/>
    </source>
</evidence>
<keyword evidence="7" id="KW-0999">Mitochondrion inner membrane</keyword>
<dbReference type="InterPro" id="IPR002048">
    <property type="entry name" value="EF_hand_dom"/>
</dbReference>
<dbReference type="Pfam" id="PF13202">
    <property type="entry name" value="EF-hand_5"/>
    <property type="match status" value="1"/>
</dbReference>
<keyword evidence="10" id="KW-0406">Ion transport</keyword>
<evidence type="ECO:0000313" key="16">
    <source>
        <dbReference type="Proteomes" id="UP000053237"/>
    </source>
</evidence>
<keyword evidence="8" id="KW-0106">Calcium</keyword>
<dbReference type="InParanoid" id="A0A024G031"/>
<dbReference type="OrthoDB" id="191686at2759"/>
<evidence type="ECO:0000256" key="1">
    <source>
        <dbReference type="ARBA" id="ARBA00004273"/>
    </source>
</evidence>
<dbReference type="Proteomes" id="UP000053237">
    <property type="component" value="Unassembled WGS sequence"/>
</dbReference>
<dbReference type="InterPro" id="IPR011992">
    <property type="entry name" value="EF-hand-dom_pair"/>
</dbReference>
<dbReference type="GO" id="GO:0051560">
    <property type="term" value="P:mitochondrial calcium ion homeostasis"/>
    <property type="evidence" value="ECO:0007669"/>
    <property type="project" value="TreeGrafter"/>
</dbReference>
<dbReference type="GO" id="GO:1990246">
    <property type="term" value="C:uniplex complex"/>
    <property type="evidence" value="ECO:0007669"/>
    <property type="project" value="TreeGrafter"/>
</dbReference>
<dbReference type="InterPro" id="IPR018247">
    <property type="entry name" value="EF_Hand_1_Ca_BS"/>
</dbReference>
<reference evidence="15 16" key="1">
    <citation type="submission" date="2012-05" db="EMBL/GenBank/DDBJ databases">
        <title>Recombination and specialization in a pathogen metapopulation.</title>
        <authorList>
            <person name="Gardiner A."/>
            <person name="Kemen E."/>
            <person name="Schultz-Larsen T."/>
            <person name="MacLean D."/>
            <person name="Van Oosterhout C."/>
            <person name="Jones J.D.G."/>
        </authorList>
    </citation>
    <scope>NUCLEOTIDE SEQUENCE [LARGE SCALE GENOMIC DNA]</scope>
    <source>
        <strain evidence="15 16">Ac Nc2</strain>
    </source>
</reference>